<accession>A0A2N9EDM4</accession>
<name>A0A2N9EDM4_FAGSY</name>
<proteinExistence type="predicted"/>
<dbReference type="AlphaFoldDB" id="A0A2N9EDM4"/>
<dbReference type="PANTHER" id="PTHR33116:SF78">
    <property type="entry name" value="OS12G0587133 PROTEIN"/>
    <property type="match status" value="1"/>
</dbReference>
<gene>
    <name evidence="1" type="ORF">FSB_LOCUS622</name>
</gene>
<evidence type="ECO:0008006" key="2">
    <source>
        <dbReference type="Google" id="ProtNLM"/>
    </source>
</evidence>
<evidence type="ECO:0000313" key="1">
    <source>
        <dbReference type="EMBL" id="SPC72740.1"/>
    </source>
</evidence>
<reference evidence="1" key="1">
    <citation type="submission" date="2018-02" db="EMBL/GenBank/DDBJ databases">
        <authorList>
            <person name="Cohen D.B."/>
            <person name="Kent A.D."/>
        </authorList>
    </citation>
    <scope>NUCLEOTIDE SEQUENCE</scope>
</reference>
<sequence length="349" mass="38873">MRLAVDGEIYSDPAVISTKIIEFYQKLFTEVGVRRPLLDDLPFSTIADGDVLGLDGCFTEDEVLGAITSMCVDQAPCSDGFLMAFFQSCWSILKGELMQTLCRLRLALDKVVSDPQNAFVGGREILDSVLIANECLDSRLKSDHPGVLCKAVSGLKINMGKSKLVPVGAVTNVDILATILGSKVSLFPMNYLGFPLGSRGLDHHIEKLQRDFLWGGMNEELIFHLVNWKKVCEPIRSNGLGVHNLILFKQALLDASMPDLLTFGGTSFHWYVSFIHAIQDWELESITLFMGWIYSGDIRHGDIRHGEADSMCWNPSSSLLRETINHLFLHCPVARDLWDMIFCLFGLIG</sequence>
<dbReference type="PANTHER" id="PTHR33116">
    <property type="entry name" value="REVERSE TRANSCRIPTASE ZINC-BINDING DOMAIN-CONTAINING PROTEIN-RELATED-RELATED"/>
    <property type="match status" value="1"/>
</dbReference>
<organism evidence="1">
    <name type="scientific">Fagus sylvatica</name>
    <name type="common">Beechnut</name>
    <dbReference type="NCBI Taxonomy" id="28930"/>
    <lineage>
        <taxon>Eukaryota</taxon>
        <taxon>Viridiplantae</taxon>
        <taxon>Streptophyta</taxon>
        <taxon>Embryophyta</taxon>
        <taxon>Tracheophyta</taxon>
        <taxon>Spermatophyta</taxon>
        <taxon>Magnoliopsida</taxon>
        <taxon>eudicotyledons</taxon>
        <taxon>Gunneridae</taxon>
        <taxon>Pentapetalae</taxon>
        <taxon>rosids</taxon>
        <taxon>fabids</taxon>
        <taxon>Fagales</taxon>
        <taxon>Fagaceae</taxon>
        <taxon>Fagus</taxon>
    </lineage>
</organism>
<protein>
    <recommendedName>
        <fullName evidence="2">Reverse transcriptase zinc-binding domain-containing protein</fullName>
    </recommendedName>
</protein>
<dbReference type="EMBL" id="OIVN01000022">
    <property type="protein sequence ID" value="SPC72740.1"/>
    <property type="molecule type" value="Genomic_DNA"/>
</dbReference>